<organism evidence="1 2">
    <name type="scientific">Gossypium australe</name>
    <dbReference type="NCBI Taxonomy" id="47621"/>
    <lineage>
        <taxon>Eukaryota</taxon>
        <taxon>Viridiplantae</taxon>
        <taxon>Streptophyta</taxon>
        <taxon>Embryophyta</taxon>
        <taxon>Tracheophyta</taxon>
        <taxon>Spermatophyta</taxon>
        <taxon>Magnoliopsida</taxon>
        <taxon>eudicotyledons</taxon>
        <taxon>Gunneridae</taxon>
        <taxon>Pentapetalae</taxon>
        <taxon>rosids</taxon>
        <taxon>malvids</taxon>
        <taxon>Malvales</taxon>
        <taxon>Malvaceae</taxon>
        <taxon>Malvoideae</taxon>
        <taxon>Gossypium</taxon>
    </lineage>
</organism>
<proteinExistence type="predicted"/>
<dbReference type="Proteomes" id="UP000325315">
    <property type="component" value="Unassembled WGS sequence"/>
</dbReference>
<dbReference type="EMBL" id="SMMG02000009">
    <property type="protein sequence ID" value="KAA3461917.1"/>
    <property type="molecule type" value="Genomic_DNA"/>
</dbReference>
<keyword evidence="2" id="KW-1185">Reference proteome</keyword>
<comment type="caution">
    <text evidence="1">The sequence shown here is derived from an EMBL/GenBank/DDBJ whole genome shotgun (WGS) entry which is preliminary data.</text>
</comment>
<name>A0A5B6UXP9_9ROSI</name>
<accession>A0A5B6UXP9</accession>
<gene>
    <name evidence="1" type="ORF">EPI10_028451</name>
</gene>
<reference evidence="2" key="1">
    <citation type="journal article" date="2019" name="Plant Biotechnol. J.">
        <title>Genome sequencing of the Australian wild diploid species Gossypium australe highlights disease resistance and delayed gland morphogenesis.</title>
        <authorList>
            <person name="Cai Y."/>
            <person name="Cai X."/>
            <person name="Wang Q."/>
            <person name="Wang P."/>
            <person name="Zhang Y."/>
            <person name="Cai C."/>
            <person name="Xu Y."/>
            <person name="Wang K."/>
            <person name="Zhou Z."/>
            <person name="Wang C."/>
            <person name="Geng S."/>
            <person name="Li B."/>
            <person name="Dong Q."/>
            <person name="Hou Y."/>
            <person name="Wang H."/>
            <person name="Ai P."/>
            <person name="Liu Z."/>
            <person name="Yi F."/>
            <person name="Sun M."/>
            <person name="An G."/>
            <person name="Cheng J."/>
            <person name="Zhang Y."/>
            <person name="Shi Q."/>
            <person name="Xie Y."/>
            <person name="Shi X."/>
            <person name="Chang Y."/>
            <person name="Huang F."/>
            <person name="Chen Y."/>
            <person name="Hong S."/>
            <person name="Mi L."/>
            <person name="Sun Q."/>
            <person name="Zhang L."/>
            <person name="Zhou B."/>
            <person name="Peng R."/>
            <person name="Zhang X."/>
            <person name="Liu F."/>
        </authorList>
    </citation>
    <scope>NUCLEOTIDE SEQUENCE [LARGE SCALE GENOMIC DNA]</scope>
    <source>
        <strain evidence="2">cv. PA1801</strain>
    </source>
</reference>
<sequence>MFYNGLNEHTRMVVDASANGTLFDKSYNEAYEILERIANNDYQYPNTIVGTGIRVSGAMELDAITSLTSQVSSLMNMIKIQKRPAAVQEIKATELACVYCGEDHSHFIIWEIFFRNNNNPYSNTYNPGWKQHPKFSWSNLGVGNSSNAICPNVASAPPEYNQLMPRQNV</sequence>
<dbReference type="AlphaFoldDB" id="A0A5B6UXP9"/>
<evidence type="ECO:0000313" key="1">
    <source>
        <dbReference type="EMBL" id="KAA3461917.1"/>
    </source>
</evidence>
<protein>
    <submittedName>
        <fullName evidence="1">Retrotransposon gag protein</fullName>
    </submittedName>
</protein>
<dbReference type="OrthoDB" id="1002461at2759"/>
<evidence type="ECO:0000313" key="2">
    <source>
        <dbReference type="Proteomes" id="UP000325315"/>
    </source>
</evidence>